<dbReference type="GO" id="GO:0005886">
    <property type="term" value="C:plasma membrane"/>
    <property type="evidence" value="ECO:0007669"/>
    <property type="project" value="UniProtKB-SubCell"/>
</dbReference>
<dbReference type="GO" id="GO:0008270">
    <property type="term" value="F:zinc ion binding"/>
    <property type="evidence" value="ECO:0007669"/>
    <property type="project" value="UniProtKB-UniRule"/>
</dbReference>
<comment type="cofactor">
    <cofactor evidence="6">
        <name>Zn(2+)</name>
        <dbReference type="ChEBI" id="CHEBI:29105"/>
    </cofactor>
</comment>
<feature type="binding site" evidence="6">
    <location>
        <position position="671"/>
    </location>
    <ligand>
        <name>Zn(2+)</name>
        <dbReference type="ChEBI" id="CHEBI:29105"/>
    </ligand>
</feature>
<keyword evidence="5 6" id="KW-0472">Membrane</keyword>
<sequence>MSILEKLNSVKDTVPHYWPIGAFIHHNPLKGFEHLNFKEALTKAQGIFGGKVYMDPDYYIGLYHEGKIKPDILKKNLLRPLVEAQLEKHLEEAKDFLIEVSPVWNTLRSYEDLKVNDIDHELHNYLEESSVYLDNDAWISSLTKHMTLYEIHDALFDTTEKELIEKDVIEYIARFLDQEQTTLSMTDRDLGMFKTFQLYEDIDYVIDAEDYVQEALTKLKVEDVEQYFLTHILKLHGWAGYIKYRSEDKEYFAQQEHPSTLMDYMAIRLHFELKYMKKEKVNDFDKLKTYIKENTPYAILKLLQAKGKLTGTYDDAMEEHQDYQQILDAYVEDEINLNSLQIQLAKEALPNLEMSLIEFANFANLLKKEEGFLWLKSLEDTYITKHVDEFTSMHTYEKKPISSTIFCLDVRSEVMRRKVEESGPYNTYGAGGFLGIPISFVEFDKAHALALAPAVIKPQNIVFEIPVENHDDYNSKKGFNKTSKKVLSDLKNNPYTPYIMVEAIGWLFGIKLFGKTFFPNKTKKLFDNIKPNKPKTTYTLNKLSKDEIEKYIKKLHINIINEVLTTQSDIILSEKEIDVLWAHLVLGKDLSIKISQSMLDKLQYAYHVSDQDYQIQKEKLSMVGFTLDEQAMYIDNLLKMIGLNKDFPKFVIISGHKSLSDNNPFESALDCGACGGSISLPNARALSMIANKPEIREILKGKDIHIPEETKFIPSLHTTTTDEISFYDTDILNEQELELFSNMEVDFKKASKASREERALDLPNANTEADIFLKTMDWSEPRPEWGLAGNMGVFAGPRNSCRHMELNNRLFLHSYDSNIDNENADILTRIFDGPLVVGEWINLEHYFSTVDNKIYGAGSKVYHNVVSKIGVYNGNYSDLKIGLPTQSVLQEGKAYHEPVRLLTYMEAPLDTVAKAVENSVAQPFILNEWIRPIIIDKEAKKVYSYEFGEFIVIKELD</sequence>
<evidence type="ECO:0000256" key="6">
    <source>
        <dbReference type="HAMAP-Rule" id="MF_01871"/>
    </source>
</evidence>
<keyword evidence="7" id="KW-0830">Ubiquinone</keyword>
<keyword evidence="4 6" id="KW-0862">Zinc</keyword>
<comment type="subunit">
    <text evidence="6">Forms a complex with DabB.</text>
</comment>
<dbReference type="EMBL" id="CACVAZ010000214">
    <property type="protein sequence ID" value="CAA6826791.1"/>
    <property type="molecule type" value="Genomic_DNA"/>
</dbReference>
<keyword evidence="7" id="KW-0812">Transmembrane</keyword>
<proteinExistence type="inferred from homology"/>
<keyword evidence="2 6" id="KW-1003">Cell membrane</keyword>
<accession>A0A6S6TW23</accession>
<evidence type="ECO:0000256" key="1">
    <source>
        <dbReference type="ARBA" id="ARBA00022448"/>
    </source>
</evidence>
<evidence type="ECO:0000256" key="2">
    <source>
        <dbReference type="ARBA" id="ARBA00022475"/>
    </source>
</evidence>
<evidence type="ECO:0000256" key="4">
    <source>
        <dbReference type="ARBA" id="ARBA00022833"/>
    </source>
</evidence>
<comment type="function">
    <text evidence="6">Part of an energy-coupled inorganic carbon pump.</text>
</comment>
<comment type="similarity">
    <text evidence="6">Belongs to the inorganic carbon transporter (TC 9.A.2) DabA family.</text>
</comment>
<feature type="binding site" evidence="6">
    <location>
        <position position="409"/>
    </location>
    <ligand>
        <name>Zn(2+)</name>
        <dbReference type="ChEBI" id="CHEBI:29105"/>
    </ligand>
</feature>
<protein>
    <recommendedName>
        <fullName evidence="6">Probable inorganic carbon transporter subunit DabA</fullName>
    </recommendedName>
</protein>
<evidence type="ECO:0000313" key="7">
    <source>
        <dbReference type="EMBL" id="CAA6826791.1"/>
    </source>
</evidence>
<name>A0A6S6TW23_9BACT</name>
<dbReference type="AlphaFoldDB" id="A0A6S6TW23"/>
<feature type="binding site" evidence="6">
    <location>
        <position position="656"/>
    </location>
    <ligand>
        <name>Zn(2+)</name>
        <dbReference type="ChEBI" id="CHEBI:29105"/>
    </ligand>
</feature>
<reference evidence="7" key="1">
    <citation type="submission" date="2020-01" db="EMBL/GenBank/DDBJ databases">
        <authorList>
            <person name="Meier V. D."/>
            <person name="Meier V D."/>
        </authorList>
    </citation>
    <scope>NUCLEOTIDE SEQUENCE</scope>
    <source>
        <strain evidence="7">HLG_WM_MAG_02</strain>
    </source>
</reference>
<organism evidence="7">
    <name type="scientific">uncultured Sulfurovum sp</name>
    <dbReference type="NCBI Taxonomy" id="269237"/>
    <lineage>
        <taxon>Bacteria</taxon>
        <taxon>Pseudomonadati</taxon>
        <taxon>Campylobacterota</taxon>
        <taxon>Epsilonproteobacteria</taxon>
        <taxon>Campylobacterales</taxon>
        <taxon>Sulfurovaceae</taxon>
        <taxon>Sulfurovum</taxon>
        <taxon>environmental samples</taxon>
    </lineage>
</organism>
<dbReference type="Pfam" id="PF10070">
    <property type="entry name" value="DabA"/>
    <property type="match status" value="1"/>
</dbReference>
<gene>
    <name evidence="6" type="primary">dabA</name>
    <name evidence="7" type="ORF">HELGO_WM26114</name>
</gene>
<evidence type="ECO:0000256" key="5">
    <source>
        <dbReference type="ARBA" id="ARBA00023136"/>
    </source>
</evidence>
<dbReference type="InterPro" id="IPR018752">
    <property type="entry name" value="DabA"/>
</dbReference>
<dbReference type="HAMAP" id="MF_01871">
    <property type="entry name" value="DabA"/>
    <property type="match status" value="1"/>
</dbReference>
<dbReference type="PANTHER" id="PTHR38344:SF1">
    <property type="entry name" value="INORGANIC CARBON TRANSPORTER SUBUNIT DABA-RELATED"/>
    <property type="match status" value="1"/>
</dbReference>
<comment type="subcellular location">
    <subcellularLocation>
        <location evidence="6">Cell membrane</location>
        <topology evidence="6">Peripheral membrane protein</topology>
    </subcellularLocation>
</comment>
<evidence type="ECO:0000256" key="3">
    <source>
        <dbReference type="ARBA" id="ARBA00022723"/>
    </source>
</evidence>
<keyword evidence="1 6" id="KW-0813">Transport</keyword>
<feature type="binding site" evidence="6">
    <location>
        <position position="407"/>
    </location>
    <ligand>
        <name>Zn(2+)</name>
        <dbReference type="ChEBI" id="CHEBI:29105"/>
    </ligand>
</feature>
<dbReference type="PANTHER" id="PTHR38344">
    <property type="entry name" value="UPF0753 PROTEIN AQ_863"/>
    <property type="match status" value="1"/>
</dbReference>
<keyword evidence="3 6" id="KW-0479">Metal-binding</keyword>